<sequence>MKARLLAACTAAVTLLSGCTFSTSIDGLLSPPKLSVEQEQIYEALRRAAGSNISLKYPKTGDYLSAFIVSDIDGDGEDEALVFYEKNLLQSEENALRLNVLDQINGSWRSVYDLAAGGAEVEKVMISRLGSNSRTNIIVGYSMVNRGERVLSVYDYRDGALTETLNSSYSLADVCDLDQNGENELLIVCGQTVSQSARAVTYVLARDGSYYESRTALNEGFTDFANLLYGNTADGIPCVWLDGMTGSSTIQTQALTMQEGVLTLVYTDGDSGIRTSRQSGYLTCDLDGDGIAEIPVNTLFPGYTDATESEQIRMTSWYECRGGSLMRKCSGYYSPDQQFSFVLPRRWERKVTVKQDALAEELVFYKLGRSLEDSTLPLLRLCITDSADTLQDRLDNGYVLLCSKNGLRYLAQVPETTDPLGLTVSEAILLFHA</sequence>
<dbReference type="BioCyc" id="RCHA213810:RUM_RS01840-MONOMER"/>
<organism evidence="2 3">
    <name type="scientific">Ruminococcus champanellensis (strain DSM 18848 / JCM 17042 / KCTC 15320 / 18P13)</name>
    <dbReference type="NCBI Taxonomy" id="213810"/>
    <lineage>
        <taxon>Bacteria</taxon>
        <taxon>Bacillati</taxon>
        <taxon>Bacillota</taxon>
        <taxon>Clostridia</taxon>
        <taxon>Eubacteriales</taxon>
        <taxon>Oscillospiraceae</taxon>
        <taxon>Ruminococcus</taxon>
    </lineage>
</organism>
<feature type="chain" id="PRO_5038528199" description="FG-GAP repeat" evidence="1">
    <location>
        <begin position="23"/>
        <end position="433"/>
    </location>
</feature>
<dbReference type="STRING" id="213810.RUM_03800"/>
<gene>
    <name evidence="2" type="ordered locus">RUM_03800</name>
</gene>
<evidence type="ECO:0000313" key="3">
    <source>
        <dbReference type="Proteomes" id="UP000007054"/>
    </source>
</evidence>
<accession>D4LAH1</accession>
<keyword evidence="1" id="KW-0732">Signal</keyword>
<name>D4LAH1_RUMC1</name>
<dbReference type="PATRIC" id="fig|213810.4.peg.288"/>
<evidence type="ECO:0000256" key="1">
    <source>
        <dbReference type="SAM" id="SignalP"/>
    </source>
</evidence>
<feature type="signal peptide" evidence="1">
    <location>
        <begin position="1"/>
        <end position="22"/>
    </location>
</feature>
<reference evidence="2" key="1">
    <citation type="submission" date="2010-03" db="EMBL/GenBank/DDBJ databases">
        <title>The genome sequence of Ruminococcus sp. 18P13.</title>
        <authorList>
            <consortium name="metaHIT consortium -- http://www.metahit.eu/"/>
            <person name="Pajon A."/>
            <person name="Turner K."/>
            <person name="Parkhill J."/>
            <person name="Bernalier A."/>
        </authorList>
    </citation>
    <scope>NUCLEOTIDE SEQUENCE [LARGE SCALE GENOMIC DNA]</scope>
    <source>
        <strain evidence="2">Type strain: 18P13</strain>
    </source>
</reference>
<evidence type="ECO:0008006" key="4">
    <source>
        <dbReference type="Google" id="ProtNLM"/>
    </source>
</evidence>
<dbReference type="KEGG" id="rch:RUM_03800"/>
<dbReference type="InterPro" id="IPR028994">
    <property type="entry name" value="Integrin_alpha_N"/>
</dbReference>
<dbReference type="Proteomes" id="UP000007054">
    <property type="component" value="Chromosome"/>
</dbReference>
<dbReference type="SUPFAM" id="SSF69318">
    <property type="entry name" value="Integrin alpha N-terminal domain"/>
    <property type="match status" value="1"/>
</dbReference>
<dbReference type="PROSITE" id="PS51257">
    <property type="entry name" value="PROKAR_LIPOPROTEIN"/>
    <property type="match status" value="1"/>
</dbReference>
<dbReference type="HOGENOM" id="CLU_048406_0_0_9"/>
<proteinExistence type="predicted"/>
<protein>
    <recommendedName>
        <fullName evidence="4">FG-GAP repeat</fullName>
    </recommendedName>
</protein>
<dbReference type="EMBL" id="FP929052">
    <property type="protein sequence ID" value="CBL16616.1"/>
    <property type="molecule type" value="Genomic_DNA"/>
</dbReference>
<dbReference type="AlphaFoldDB" id="D4LAH1"/>
<keyword evidence="3" id="KW-1185">Reference proteome</keyword>
<evidence type="ECO:0000313" key="2">
    <source>
        <dbReference type="EMBL" id="CBL16616.1"/>
    </source>
</evidence>
<dbReference type="GeneID" id="83155214"/>
<reference evidence="2" key="2">
    <citation type="submission" date="2010-03" db="EMBL/GenBank/DDBJ databases">
        <authorList>
            <person name="Pajon A."/>
        </authorList>
    </citation>
    <scope>NUCLEOTIDE SEQUENCE</scope>
    <source>
        <strain evidence="2">Type strain: 18P13</strain>
    </source>
</reference>
<dbReference type="RefSeq" id="WP_015557523.1">
    <property type="nucleotide sequence ID" value="NC_021039.1"/>
</dbReference>